<name>A0A4U6QJZ3_9ACTN</name>
<evidence type="ECO:0008006" key="4">
    <source>
        <dbReference type="Google" id="ProtNLM"/>
    </source>
</evidence>
<keyword evidence="1" id="KW-0812">Transmembrane</keyword>
<keyword evidence="3" id="KW-1185">Reference proteome</keyword>
<feature type="transmembrane region" description="Helical" evidence="1">
    <location>
        <begin position="105"/>
        <end position="123"/>
    </location>
</feature>
<dbReference type="EMBL" id="SZZH01000001">
    <property type="protein sequence ID" value="TKV60422.1"/>
    <property type="molecule type" value="Genomic_DNA"/>
</dbReference>
<sequence length="182" mass="18396">MTVPDRLTRRRRVLGAIAVAGGLIAFLASFLTWISTPAVDGGATDINGWGGITGASQIAGTNLNDVLDGASTYRPGLIGLLFGVVAAVAGLAIIAVSQGRRPHRVTAVVLVLAGGVLLAWGVFRGVAPGDAGVLDPGEAAAGWGPWLTALGGALVLAVAVVILAGRIDPARPTTRRRGIQPR</sequence>
<accession>A0A4U6QJZ3</accession>
<evidence type="ECO:0000313" key="3">
    <source>
        <dbReference type="Proteomes" id="UP000306985"/>
    </source>
</evidence>
<dbReference type="Proteomes" id="UP000306985">
    <property type="component" value="Unassembled WGS sequence"/>
</dbReference>
<feature type="transmembrane region" description="Helical" evidence="1">
    <location>
        <begin position="77"/>
        <end position="96"/>
    </location>
</feature>
<evidence type="ECO:0000313" key="2">
    <source>
        <dbReference type="EMBL" id="TKV60422.1"/>
    </source>
</evidence>
<keyword evidence="1" id="KW-0472">Membrane</keyword>
<protein>
    <recommendedName>
        <fullName evidence="4">Trp biosynthesis-associated membrane protein</fullName>
    </recommendedName>
</protein>
<dbReference type="OrthoDB" id="9911973at2"/>
<keyword evidence="1" id="KW-1133">Transmembrane helix</keyword>
<dbReference type="AlphaFoldDB" id="A0A4U6QJZ3"/>
<dbReference type="RefSeq" id="WP_137447726.1">
    <property type="nucleotide sequence ID" value="NZ_SZZH01000001.1"/>
</dbReference>
<feature type="transmembrane region" description="Helical" evidence="1">
    <location>
        <begin position="12"/>
        <end position="34"/>
    </location>
</feature>
<feature type="transmembrane region" description="Helical" evidence="1">
    <location>
        <begin position="143"/>
        <end position="167"/>
    </location>
</feature>
<reference evidence="2 3" key="1">
    <citation type="submission" date="2019-05" db="EMBL/GenBank/DDBJ databases">
        <title>Nakamurella sp. N5BH11, whole genome shotgun sequence.</title>
        <authorList>
            <person name="Tuo L."/>
        </authorList>
    </citation>
    <scope>NUCLEOTIDE SEQUENCE [LARGE SCALE GENOMIC DNA]</scope>
    <source>
        <strain evidence="2 3">N5BH11</strain>
    </source>
</reference>
<evidence type="ECO:0000256" key="1">
    <source>
        <dbReference type="SAM" id="Phobius"/>
    </source>
</evidence>
<gene>
    <name evidence="2" type="ORF">FDO65_01520</name>
</gene>
<dbReference type="InterPro" id="IPR006311">
    <property type="entry name" value="TAT_signal"/>
</dbReference>
<organism evidence="2 3">
    <name type="scientific">Nakamurella flava</name>
    <dbReference type="NCBI Taxonomy" id="2576308"/>
    <lineage>
        <taxon>Bacteria</taxon>
        <taxon>Bacillati</taxon>
        <taxon>Actinomycetota</taxon>
        <taxon>Actinomycetes</taxon>
        <taxon>Nakamurellales</taxon>
        <taxon>Nakamurellaceae</taxon>
        <taxon>Nakamurella</taxon>
    </lineage>
</organism>
<proteinExistence type="predicted"/>
<dbReference type="PROSITE" id="PS51318">
    <property type="entry name" value="TAT"/>
    <property type="match status" value="1"/>
</dbReference>
<comment type="caution">
    <text evidence="2">The sequence shown here is derived from an EMBL/GenBank/DDBJ whole genome shotgun (WGS) entry which is preliminary data.</text>
</comment>